<evidence type="ECO:0000256" key="3">
    <source>
        <dbReference type="SAM" id="Phobius"/>
    </source>
</evidence>
<dbReference type="EMBL" id="JACGWK010000001">
    <property type="protein sequence ID" value="KAL0380357.1"/>
    <property type="molecule type" value="Genomic_DNA"/>
</dbReference>
<protein>
    <submittedName>
        <fullName evidence="4">Uncharacterized protein</fullName>
    </submittedName>
</protein>
<keyword evidence="3" id="KW-0812">Transmembrane</keyword>
<keyword evidence="1" id="KW-0175">Coiled coil</keyword>
<name>A0AAW2RJH0_9LAMI</name>
<reference evidence="4" key="1">
    <citation type="submission" date="2020-06" db="EMBL/GenBank/DDBJ databases">
        <authorList>
            <person name="Li T."/>
            <person name="Hu X."/>
            <person name="Zhang T."/>
            <person name="Song X."/>
            <person name="Zhang H."/>
            <person name="Dai N."/>
            <person name="Sheng W."/>
            <person name="Hou X."/>
            <person name="Wei L."/>
        </authorList>
    </citation>
    <scope>NUCLEOTIDE SEQUENCE</scope>
    <source>
        <strain evidence="4">G01</strain>
        <tissue evidence="4">Leaf</tissue>
    </source>
</reference>
<evidence type="ECO:0000256" key="1">
    <source>
        <dbReference type="SAM" id="Coils"/>
    </source>
</evidence>
<feature type="transmembrane region" description="Helical" evidence="3">
    <location>
        <begin position="21"/>
        <end position="40"/>
    </location>
</feature>
<organism evidence="4">
    <name type="scientific">Sesamum angustifolium</name>
    <dbReference type="NCBI Taxonomy" id="2727405"/>
    <lineage>
        <taxon>Eukaryota</taxon>
        <taxon>Viridiplantae</taxon>
        <taxon>Streptophyta</taxon>
        <taxon>Embryophyta</taxon>
        <taxon>Tracheophyta</taxon>
        <taxon>Spermatophyta</taxon>
        <taxon>Magnoliopsida</taxon>
        <taxon>eudicotyledons</taxon>
        <taxon>Gunneridae</taxon>
        <taxon>Pentapetalae</taxon>
        <taxon>asterids</taxon>
        <taxon>lamiids</taxon>
        <taxon>Lamiales</taxon>
        <taxon>Pedaliaceae</taxon>
        <taxon>Sesamum</taxon>
    </lineage>
</organism>
<proteinExistence type="predicted"/>
<keyword evidence="3" id="KW-0472">Membrane</keyword>
<dbReference type="PANTHER" id="PTHR36339">
    <property type="entry name" value="F23A5.5"/>
    <property type="match status" value="1"/>
</dbReference>
<feature type="coiled-coil region" evidence="1">
    <location>
        <begin position="40"/>
        <end position="79"/>
    </location>
</feature>
<accession>A0AAW2RJH0</accession>
<dbReference type="PANTHER" id="PTHR36339:SF2">
    <property type="entry name" value="F23A5.5"/>
    <property type="match status" value="1"/>
</dbReference>
<evidence type="ECO:0000256" key="2">
    <source>
        <dbReference type="SAM" id="MobiDB-lite"/>
    </source>
</evidence>
<feature type="compositionally biased region" description="Basic and acidic residues" evidence="2">
    <location>
        <begin position="134"/>
        <end position="148"/>
    </location>
</feature>
<keyword evidence="3" id="KW-1133">Transmembrane helix</keyword>
<sequence length="184" mass="20294">MTATKILFTESPKKKKFGLDFHLVQLFFACLPSLAVYLVAQYARSEMRKMDAELERKKQAEFEAQAKELELKAAEEKAASSSNPELLEVKERLDKLEVTVKEIVVAKKQSSDALRTGQDDIIEQKQAAQVEPDNSQHEPVGKTSKERGTASNGGETGGLGPVTHASQSNQKDNTKRGTFGEAKK</sequence>
<comment type="caution">
    <text evidence="4">The sequence shown here is derived from an EMBL/GenBank/DDBJ whole genome shotgun (WGS) entry which is preliminary data.</text>
</comment>
<feature type="region of interest" description="Disordered" evidence="2">
    <location>
        <begin position="122"/>
        <end position="184"/>
    </location>
</feature>
<dbReference type="AlphaFoldDB" id="A0AAW2RJH0"/>
<evidence type="ECO:0000313" key="4">
    <source>
        <dbReference type="EMBL" id="KAL0380357.1"/>
    </source>
</evidence>
<reference evidence="4" key="2">
    <citation type="journal article" date="2024" name="Plant">
        <title>Genomic evolution and insights into agronomic trait innovations of Sesamum species.</title>
        <authorList>
            <person name="Miao H."/>
            <person name="Wang L."/>
            <person name="Qu L."/>
            <person name="Liu H."/>
            <person name="Sun Y."/>
            <person name="Le M."/>
            <person name="Wang Q."/>
            <person name="Wei S."/>
            <person name="Zheng Y."/>
            <person name="Lin W."/>
            <person name="Duan Y."/>
            <person name="Cao H."/>
            <person name="Xiong S."/>
            <person name="Wang X."/>
            <person name="Wei L."/>
            <person name="Li C."/>
            <person name="Ma Q."/>
            <person name="Ju M."/>
            <person name="Zhao R."/>
            <person name="Li G."/>
            <person name="Mu C."/>
            <person name="Tian Q."/>
            <person name="Mei H."/>
            <person name="Zhang T."/>
            <person name="Gao T."/>
            <person name="Zhang H."/>
        </authorList>
    </citation>
    <scope>NUCLEOTIDE SEQUENCE</scope>
    <source>
        <strain evidence="4">G01</strain>
    </source>
</reference>
<gene>
    <name evidence="4" type="ORF">Sangu_0100000</name>
</gene>